<accession>A0A9W8QRX1</accession>
<proteinExistence type="predicted"/>
<protein>
    <submittedName>
        <fullName evidence="1">Uncharacterized protein</fullName>
    </submittedName>
</protein>
<dbReference type="EMBL" id="JAOQAV010000142">
    <property type="protein sequence ID" value="KAJ4176902.1"/>
    <property type="molecule type" value="Genomic_DNA"/>
</dbReference>
<comment type="caution">
    <text evidence="1">The sequence shown here is derived from an EMBL/GenBank/DDBJ whole genome shotgun (WGS) entry which is preliminary data.</text>
</comment>
<dbReference type="Proteomes" id="UP001152087">
    <property type="component" value="Unassembled WGS sequence"/>
</dbReference>
<evidence type="ECO:0000313" key="1">
    <source>
        <dbReference type="EMBL" id="KAJ4176902.1"/>
    </source>
</evidence>
<gene>
    <name evidence="1" type="ORF">NW755_014170</name>
</gene>
<organism evidence="1 2">
    <name type="scientific">Fusarium falciforme</name>
    <dbReference type="NCBI Taxonomy" id="195108"/>
    <lineage>
        <taxon>Eukaryota</taxon>
        <taxon>Fungi</taxon>
        <taxon>Dikarya</taxon>
        <taxon>Ascomycota</taxon>
        <taxon>Pezizomycotina</taxon>
        <taxon>Sordariomycetes</taxon>
        <taxon>Hypocreomycetidae</taxon>
        <taxon>Hypocreales</taxon>
        <taxon>Nectriaceae</taxon>
        <taxon>Fusarium</taxon>
        <taxon>Fusarium solani species complex</taxon>
    </lineage>
</organism>
<evidence type="ECO:0000313" key="2">
    <source>
        <dbReference type="Proteomes" id="UP001152087"/>
    </source>
</evidence>
<reference evidence="1" key="1">
    <citation type="submission" date="2022-09" db="EMBL/GenBank/DDBJ databases">
        <title>Fusarium specimens isolated from Avocado Roots.</title>
        <authorList>
            <person name="Stajich J."/>
            <person name="Roper C."/>
            <person name="Heimlech-Rivalta G."/>
        </authorList>
    </citation>
    <scope>NUCLEOTIDE SEQUENCE</scope>
    <source>
        <strain evidence="1">A02</strain>
    </source>
</reference>
<name>A0A9W8QRX1_9HYPO</name>
<dbReference type="AlphaFoldDB" id="A0A9W8QRX1"/>
<sequence>MGITNDANVHGVRQAVANFKNPAKNFTLCNGCKKTASQHMIREKSQPAYFATTGWPKLELALYLKKPDGSSHSRDFDMLVPQKVKAWLSRRHQDFVDNGICWDSYDGNDGGYKLIYAPWSRGFLHPQWDGSDLSEKGALLLLEKYGEPEMDTSDVTCPRGLSHLPTLLADDSVSNTGGKGGPGADAAHFHAVLEGGTLQLLNFTTMILTTYRMLVEEVDSGDEEKEMMKLLNQLFESRLMCLKELAEAEQGLDDAVREELGLGPDVIYLYSGQRWKPLLKTVVPFPIIKAE</sequence>
<keyword evidence="2" id="KW-1185">Reference proteome</keyword>